<dbReference type="Pfam" id="PF22878">
    <property type="entry name" value="SPT2_N"/>
    <property type="match status" value="1"/>
</dbReference>
<dbReference type="EnsemblMetazoa" id="SMAR012054-RA">
    <property type="protein sequence ID" value="SMAR012054-PA"/>
    <property type="gene ID" value="SMAR012054"/>
</dbReference>
<feature type="compositionally biased region" description="Low complexity" evidence="1">
    <location>
        <begin position="133"/>
        <end position="142"/>
    </location>
</feature>
<dbReference type="AlphaFoldDB" id="T1JE18"/>
<accession>T1JE18</accession>
<feature type="compositionally biased region" description="Basic and acidic residues" evidence="1">
    <location>
        <begin position="16"/>
        <end position="43"/>
    </location>
</feature>
<dbReference type="EMBL" id="JH432114">
    <property type="status" value="NOT_ANNOTATED_CDS"/>
    <property type="molecule type" value="Genomic_DNA"/>
</dbReference>
<sequence length="177" mass="20431">MAMKAKMKSNNVTSDAVKKFLERRDFEKRKQDAHEAQKRDELLSLRAAAKHTRKASAMAKRTKDNNFGNEGEPAGSVDGKTQENLRPNARDFPTRTNNVISNYVKDRQNRREVAPKQSQIKTQENHKSKMPVPQQNRNGNGKNPPPPMNNERTAMHQQPDKRRFEKNKEKLTSLQRN</sequence>
<feature type="domain" description="SPT2 homolog N-terminal" evidence="2">
    <location>
        <begin position="4"/>
        <end position="63"/>
    </location>
</feature>
<feature type="compositionally biased region" description="Basic and acidic residues" evidence="1">
    <location>
        <begin position="104"/>
        <end position="114"/>
    </location>
</feature>
<proteinExistence type="predicted"/>
<dbReference type="HOGENOM" id="CLU_1519745_0_0_1"/>
<reference evidence="4" key="1">
    <citation type="submission" date="2011-05" db="EMBL/GenBank/DDBJ databases">
        <authorList>
            <person name="Richards S.R."/>
            <person name="Qu J."/>
            <person name="Jiang H."/>
            <person name="Jhangiani S.N."/>
            <person name="Agravi P."/>
            <person name="Goodspeed R."/>
            <person name="Gross S."/>
            <person name="Mandapat C."/>
            <person name="Jackson L."/>
            <person name="Mathew T."/>
            <person name="Pu L."/>
            <person name="Thornton R."/>
            <person name="Saada N."/>
            <person name="Wilczek-Boney K.B."/>
            <person name="Lee S."/>
            <person name="Kovar C."/>
            <person name="Wu Y."/>
            <person name="Scherer S.E."/>
            <person name="Worley K.C."/>
            <person name="Muzny D.M."/>
            <person name="Gibbs R."/>
        </authorList>
    </citation>
    <scope>NUCLEOTIDE SEQUENCE</scope>
    <source>
        <strain evidence="4">Brora</strain>
    </source>
</reference>
<name>T1JE18_STRMM</name>
<evidence type="ECO:0000313" key="3">
    <source>
        <dbReference type="EnsemblMetazoa" id="SMAR012054-PA"/>
    </source>
</evidence>
<keyword evidence="4" id="KW-1185">Reference proteome</keyword>
<feature type="compositionally biased region" description="Basic and acidic residues" evidence="1">
    <location>
        <begin position="80"/>
        <end position="93"/>
    </location>
</feature>
<evidence type="ECO:0000256" key="1">
    <source>
        <dbReference type="SAM" id="MobiDB-lite"/>
    </source>
</evidence>
<dbReference type="Proteomes" id="UP000014500">
    <property type="component" value="Unassembled WGS sequence"/>
</dbReference>
<protein>
    <recommendedName>
        <fullName evidence="2">SPT2 homolog N-terminal domain-containing protein</fullName>
    </recommendedName>
</protein>
<feature type="compositionally biased region" description="Basic and acidic residues" evidence="1">
    <location>
        <begin position="158"/>
        <end position="171"/>
    </location>
</feature>
<reference evidence="3" key="2">
    <citation type="submission" date="2015-02" db="UniProtKB">
        <authorList>
            <consortium name="EnsemblMetazoa"/>
        </authorList>
    </citation>
    <scope>IDENTIFICATION</scope>
</reference>
<organism evidence="3 4">
    <name type="scientific">Strigamia maritima</name>
    <name type="common">European centipede</name>
    <name type="synonym">Geophilus maritimus</name>
    <dbReference type="NCBI Taxonomy" id="126957"/>
    <lineage>
        <taxon>Eukaryota</taxon>
        <taxon>Metazoa</taxon>
        <taxon>Ecdysozoa</taxon>
        <taxon>Arthropoda</taxon>
        <taxon>Myriapoda</taxon>
        <taxon>Chilopoda</taxon>
        <taxon>Pleurostigmophora</taxon>
        <taxon>Geophilomorpha</taxon>
        <taxon>Linotaeniidae</taxon>
        <taxon>Strigamia</taxon>
    </lineage>
</organism>
<evidence type="ECO:0000259" key="2">
    <source>
        <dbReference type="Pfam" id="PF22878"/>
    </source>
</evidence>
<evidence type="ECO:0000313" key="4">
    <source>
        <dbReference type="Proteomes" id="UP000014500"/>
    </source>
</evidence>
<dbReference type="InterPro" id="IPR054552">
    <property type="entry name" value="SPT2_N"/>
</dbReference>
<feature type="region of interest" description="Disordered" evidence="1">
    <location>
        <begin position="1"/>
        <end position="177"/>
    </location>
</feature>